<dbReference type="InterPro" id="IPR037923">
    <property type="entry name" value="HTH-like"/>
</dbReference>
<dbReference type="InterPro" id="IPR018060">
    <property type="entry name" value="HTH_AraC"/>
</dbReference>
<name>A0ABX7I3T7_9BACT</name>
<dbReference type="Proteomes" id="UP000612680">
    <property type="component" value="Chromosome"/>
</dbReference>
<sequence length="308" mass="35258">MPEPILTFQSLYDLYAAVGAPVTKLDPDFGFTISQVSEMQMPLPYRSPGFRTGYFSFLFVKNGRGSYTTDDRTFPFGAGTVYFTNPGHFKSFEWLEPSDACIVTFTEAFLKENVHADIFTEFPFLLAETVRPKILDPDTFEAFEKLTNQIEEEYDGTSVLRKRIIANLLVVLLLKIKEHFWLDYDPIDEGRRSSQIVKTFRENLEMHFRELSEGKTDRTLRPQDYADMQNLNVTYLGSVIRNKTGKTISAWITEKTIAEAKTLLRNTSLSSKEIAFALGFAEAAHFSNYFKKNAAHTPASYRRMHQPG</sequence>
<evidence type="ECO:0000313" key="6">
    <source>
        <dbReference type="Proteomes" id="UP000612680"/>
    </source>
</evidence>
<keyword evidence="3" id="KW-0804">Transcription</keyword>
<evidence type="ECO:0000313" key="5">
    <source>
        <dbReference type="EMBL" id="QRR00540.1"/>
    </source>
</evidence>
<dbReference type="EMBL" id="CP056775">
    <property type="protein sequence ID" value="QRR00540.1"/>
    <property type="molecule type" value="Genomic_DNA"/>
</dbReference>
<accession>A0ABX7I3T7</accession>
<proteinExistence type="predicted"/>
<dbReference type="PANTHER" id="PTHR43280">
    <property type="entry name" value="ARAC-FAMILY TRANSCRIPTIONAL REGULATOR"/>
    <property type="match status" value="1"/>
</dbReference>
<reference evidence="5 6" key="1">
    <citation type="submission" date="2020-06" db="EMBL/GenBank/DDBJ databases">
        <title>Dyadobacter sandarakinus sp. nov., isolated from the soil of the Arctic Yellow River Station.</title>
        <authorList>
            <person name="Zhang Y."/>
            <person name="Peng F."/>
        </authorList>
    </citation>
    <scope>NUCLEOTIDE SEQUENCE [LARGE SCALE GENOMIC DNA]</scope>
    <source>
        <strain evidence="5 6">Q3-56</strain>
    </source>
</reference>
<dbReference type="Pfam" id="PF12833">
    <property type="entry name" value="HTH_18"/>
    <property type="match status" value="1"/>
</dbReference>
<dbReference type="RefSeq" id="WP_204661702.1">
    <property type="nucleotide sequence ID" value="NZ_CP056775.1"/>
</dbReference>
<dbReference type="SUPFAM" id="SSF46689">
    <property type="entry name" value="Homeodomain-like"/>
    <property type="match status" value="1"/>
</dbReference>
<evidence type="ECO:0000259" key="4">
    <source>
        <dbReference type="PROSITE" id="PS01124"/>
    </source>
</evidence>
<organism evidence="5 6">
    <name type="scientific">Dyadobacter sandarakinus</name>
    <dbReference type="NCBI Taxonomy" id="2747268"/>
    <lineage>
        <taxon>Bacteria</taxon>
        <taxon>Pseudomonadati</taxon>
        <taxon>Bacteroidota</taxon>
        <taxon>Cytophagia</taxon>
        <taxon>Cytophagales</taxon>
        <taxon>Spirosomataceae</taxon>
        <taxon>Dyadobacter</taxon>
    </lineage>
</organism>
<evidence type="ECO:0000256" key="2">
    <source>
        <dbReference type="ARBA" id="ARBA00023125"/>
    </source>
</evidence>
<keyword evidence="2" id="KW-0238">DNA-binding</keyword>
<evidence type="ECO:0000256" key="3">
    <source>
        <dbReference type="ARBA" id="ARBA00023163"/>
    </source>
</evidence>
<keyword evidence="1" id="KW-0805">Transcription regulation</keyword>
<dbReference type="SMART" id="SM00342">
    <property type="entry name" value="HTH_ARAC"/>
    <property type="match status" value="1"/>
</dbReference>
<protein>
    <submittedName>
        <fullName evidence="5">Helix-turn-helix transcriptional regulator</fullName>
    </submittedName>
</protein>
<dbReference type="PANTHER" id="PTHR43280:SF32">
    <property type="entry name" value="TRANSCRIPTIONAL REGULATORY PROTEIN"/>
    <property type="match status" value="1"/>
</dbReference>
<gene>
    <name evidence="5" type="ORF">HWI92_06280</name>
</gene>
<dbReference type="PROSITE" id="PS01124">
    <property type="entry name" value="HTH_ARAC_FAMILY_2"/>
    <property type="match status" value="1"/>
</dbReference>
<dbReference type="InterPro" id="IPR009057">
    <property type="entry name" value="Homeodomain-like_sf"/>
</dbReference>
<dbReference type="SUPFAM" id="SSF51215">
    <property type="entry name" value="Regulatory protein AraC"/>
    <property type="match status" value="1"/>
</dbReference>
<feature type="domain" description="HTH araC/xylS-type" evidence="4">
    <location>
        <begin position="194"/>
        <end position="304"/>
    </location>
</feature>
<keyword evidence="6" id="KW-1185">Reference proteome</keyword>
<dbReference type="Gene3D" id="1.10.10.60">
    <property type="entry name" value="Homeodomain-like"/>
    <property type="match status" value="1"/>
</dbReference>
<evidence type="ECO:0000256" key="1">
    <source>
        <dbReference type="ARBA" id="ARBA00023015"/>
    </source>
</evidence>